<dbReference type="Pfam" id="PF13145">
    <property type="entry name" value="Rotamase_2"/>
    <property type="match status" value="1"/>
</dbReference>
<accession>A0ABZ1CG36</accession>
<dbReference type="NCBIfam" id="TIGR02925">
    <property type="entry name" value="cis_trans_EpsD"/>
    <property type="match status" value="1"/>
</dbReference>
<reference evidence="9 10" key="1">
    <citation type="submission" date="2023-12" db="EMBL/GenBank/DDBJ databases">
        <title>Thiobacillus sedimentum sp. nov., a chemolithoautotrophic sulfur-oxidizing bacterium isolated from freshwater sediment.</title>
        <authorList>
            <person name="Luo J."/>
            <person name="Dai C."/>
        </authorList>
    </citation>
    <scope>NUCLEOTIDE SEQUENCE [LARGE SCALE GENOMIC DNA]</scope>
    <source>
        <strain evidence="9 10">SCUT-2</strain>
    </source>
</reference>
<dbReference type="SUPFAM" id="SSF109998">
    <property type="entry name" value="Triger factor/SurA peptide-binding domain-like"/>
    <property type="match status" value="1"/>
</dbReference>
<comment type="similarity">
    <text evidence="2">Belongs to the PpiC/parvulin rotamase family.</text>
</comment>
<dbReference type="InterPro" id="IPR046357">
    <property type="entry name" value="PPIase_dom_sf"/>
</dbReference>
<gene>
    <name evidence="9" type="ORF">VA613_10010</name>
</gene>
<dbReference type="Proteomes" id="UP001334732">
    <property type="component" value="Chromosome"/>
</dbReference>
<evidence type="ECO:0000256" key="7">
    <source>
        <dbReference type="SAM" id="MobiDB-lite"/>
    </source>
</evidence>
<organism evidence="9 10">
    <name type="scientific">Thiobacillus sedimenti</name>
    <dbReference type="NCBI Taxonomy" id="3110231"/>
    <lineage>
        <taxon>Bacteria</taxon>
        <taxon>Pseudomonadati</taxon>
        <taxon>Pseudomonadota</taxon>
        <taxon>Betaproteobacteria</taxon>
        <taxon>Nitrosomonadales</taxon>
        <taxon>Thiobacillaceae</taxon>
        <taxon>Thiobacillus</taxon>
    </lineage>
</organism>
<dbReference type="EC" id="5.2.1.8" evidence="3"/>
<evidence type="ECO:0000256" key="6">
    <source>
        <dbReference type="ARBA" id="ARBA00023235"/>
    </source>
</evidence>
<feature type="compositionally biased region" description="Low complexity" evidence="7">
    <location>
        <begin position="284"/>
        <end position="312"/>
    </location>
</feature>
<dbReference type="EMBL" id="CP141769">
    <property type="protein sequence ID" value="WRS38340.1"/>
    <property type="molecule type" value="Genomic_DNA"/>
</dbReference>
<proteinExistence type="inferred from homology"/>
<feature type="region of interest" description="Disordered" evidence="7">
    <location>
        <begin position="282"/>
        <end position="322"/>
    </location>
</feature>
<dbReference type="InterPro" id="IPR050245">
    <property type="entry name" value="PrsA_foldase"/>
</dbReference>
<feature type="domain" description="PpiC" evidence="8">
    <location>
        <begin position="124"/>
        <end position="244"/>
    </location>
</feature>
<evidence type="ECO:0000313" key="9">
    <source>
        <dbReference type="EMBL" id="WRS38340.1"/>
    </source>
</evidence>
<evidence type="ECO:0000256" key="5">
    <source>
        <dbReference type="ARBA" id="ARBA00023110"/>
    </source>
</evidence>
<dbReference type="InterPro" id="IPR027304">
    <property type="entry name" value="Trigger_fact/SurA_dom_sf"/>
</dbReference>
<protein>
    <recommendedName>
        <fullName evidence="3">peptidylprolyl isomerase</fullName>
        <ecNumber evidence="3">5.2.1.8</ecNumber>
    </recommendedName>
</protein>
<dbReference type="GO" id="GO:0003755">
    <property type="term" value="F:peptidyl-prolyl cis-trans isomerase activity"/>
    <property type="evidence" value="ECO:0007669"/>
    <property type="project" value="UniProtKB-EC"/>
</dbReference>
<dbReference type="InterPro" id="IPR014274">
    <property type="entry name" value="PPIase_EpsD"/>
</dbReference>
<keyword evidence="10" id="KW-1185">Reference proteome</keyword>
<dbReference type="Gene3D" id="1.10.8.1040">
    <property type="match status" value="1"/>
</dbReference>
<dbReference type="Gene3D" id="1.10.4030.10">
    <property type="entry name" value="Porin chaperone SurA, peptide-binding domain"/>
    <property type="match status" value="1"/>
</dbReference>
<name>A0ABZ1CG36_9PROT</name>
<dbReference type="Gene3D" id="3.10.50.40">
    <property type="match status" value="1"/>
</dbReference>
<evidence type="ECO:0000256" key="4">
    <source>
        <dbReference type="ARBA" id="ARBA00022729"/>
    </source>
</evidence>
<evidence type="ECO:0000256" key="2">
    <source>
        <dbReference type="ARBA" id="ARBA00007656"/>
    </source>
</evidence>
<keyword evidence="4" id="KW-0732">Signal</keyword>
<keyword evidence="5" id="KW-0697">Rotamase</keyword>
<dbReference type="PANTHER" id="PTHR47245">
    <property type="entry name" value="PEPTIDYLPROLYL ISOMERASE"/>
    <property type="match status" value="1"/>
</dbReference>
<evidence type="ECO:0000259" key="8">
    <source>
        <dbReference type="Pfam" id="PF13145"/>
    </source>
</evidence>
<dbReference type="PANTHER" id="PTHR47245:SF1">
    <property type="entry name" value="FOLDASE PROTEIN PRSA"/>
    <property type="match status" value="1"/>
</dbReference>
<dbReference type="InterPro" id="IPR000297">
    <property type="entry name" value="PPIase_PpiC"/>
</dbReference>
<sequence>MQGLKRLYLPLLIAALIVGCGDKKDGAAKEEKPTQVAAKVNGTELTVSQVNFALQRIPNLDKDQSKAASLQVVRNLVDQEVLAQKAQSEKLDRDPTVVQALDAARRQIMAETYMSRKLGTPAEPTDAEISDYFNKHPELFTKRKIYRLQELAIKAPKDKLEAIGAQLRASKSLNEFVDWLKTEKYPAQASQVVKPAEQLPLPMVAKLSEMPDGQAMIVNTPEGMTVIVLADSQLQPVTLEQAKPAIARLLQNEARQKAAKAELDSLKAAAKIEYVGEFADAGKEATAPAEQPAATAPAAPAKDAAAPAADADAISKGVSGLK</sequence>
<keyword evidence="6 9" id="KW-0413">Isomerase</keyword>
<evidence type="ECO:0000256" key="1">
    <source>
        <dbReference type="ARBA" id="ARBA00000971"/>
    </source>
</evidence>
<evidence type="ECO:0000256" key="3">
    <source>
        <dbReference type="ARBA" id="ARBA00013194"/>
    </source>
</evidence>
<comment type="catalytic activity">
    <reaction evidence="1">
        <text>[protein]-peptidylproline (omega=180) = [protein]-peptidylproline (omega=0)</text>
        <dbReference type="Rhea" id="RHEA:16237"/>
        <dbReference type="Rhea" id="RHEA-COMP:10747"/>
        <dbReference type="Rhea" id="RHEA-COMP:10748"/>
        <dbReference type="ChEBI" id="CHEBI:83833"/>
        <dbReference type="ChEBI" id="CHEBI:83834"/>
        <dbReference type="EC" id="5.2.1.8"/>
    </reaction>
</comment>
<evidence type="ECO:0000313" key="10">
    <source>
        <dbReference type="Proteomes" id="UP001334732"/>
    </source>
</evidence>
<dbReference type="RefSeq" id="WP_324778871.1">
    <property type="nucleotide sequence ID" value="NZ_CP141769.1"/>
</dbReference>
<dbReference type="PROSITE" id="PS51257">
    <property type="entry name" value="PROKAR_LIPOPROTEIN"/>
    <property type="match status" value="1"/>
</dbReference>